<gene>
    <name evidence="4" type="ORF">MNBD_GAMMA05-2368</name>
</gene>
<dbReference type="Gene3D" id="3.90.550.10">
    <property type="entry name" value="Spore Coat Polysaccharide Biosynthesis Protein SpsA, Chain A"/>
    <property type="match status" value="1"/>
</dbReference>
<feature type="domain" description="Nucleotidyl transferase" evidence="3">
    <location>
        <begin position="2"/>
        <end position="126"/>
    </location>
</feature>
<dbReference type="PANTHER" id="PTHR43584:SF8">
    <property type="entry name" value="N-ACETYLMURAMATE ALPHA-1-PHOSPHATE URIDYLYLTRANSFERASE"/>
    <property type="match status" value="1"/>
</dbReference>
<organism evidence="4">
    <name type="scientific">hydrothermal vent metagenome</name>
    <dbReference type="NCBI Taxonomy" id="652676"/>
    <lineage>
        <taxon>unclassified sequences</taxon>
        <taxon>metagenomes</taxon>
        <taxon>ecological metagenomes</taxon>
    </lineage>
</organism>
<keyword evidence="2 4" id="KW-0548">Nucleotidyltransferase</keyword>
<evidence type="ECO:0000313" key="4">
    <source>
        <dbReference type="EMBL" id="VAW51030.1"/>
    </source>
</evidence>
<proteinExistence type="predicted"/>
<evidence type="ECO:0000256" key="2">
    <source>
        <dbReference type="ARBA" id="ARBA00022695"/>
    </source>
</evidence>
<evidence type="ECO:0000259" key="3">
    <source>
        <dbReference type="Pfam" id="PF00483"/>
    </source>
</evidence>
<dbReference type="Pfam" id="PF00483">
    <property type="entry name" value="NTP_transferase"/>
    <property type="match status" value="1"/>
</dbReference>
<dbReference type="SUPFAM" id="SSF53448">
    <property type="entry name" value="Nucleotide-diphospho-sugar transferases"/>
    <property type="match status" value="1"/>
</dbReference>
<dbReference type="NCBIfam" id="NF045761">
    <property type="entry name" value="NAMPUrTaseMurU"/>
    <property type="match status" value="1"/>
</dbReference>
<keyword evidence="1 4" id="KW-0808">Transferase</keyword>
<dbReference type="GO" id="GO:0008879">
    <property type="term" value="F:glucose-1-phosphate thymidylyltransferase activity"/>
    <property type="evidence" value="ECO:0007669"/>
    <property type="project" value="UniProtKB-EC"/>
</dbReference>
<dbReference type="PANTHER" id="PTHR43584">
    <property type="entry name" value="NUCLEOTIDYL TRANSFERASE"/>
    <property type="match status" value="1"/>
</dbReference>
<dbReference type="InterPro" id="IPR054790">
    <property type="entry name" value="MurU"/>
</dbReference>
<dbReference type="InterPro" id="IPR029044">
    <property type="entry name" value="Nucleotide-diphossugar_trans"/>
</dbReference>
<dbReference type="CDD" id="cd06422">
    <property type="entry name" value="NTP_transferase_like_1"/>
    <property type="match status" value="1"/>
</dbReference>
<protein>
    <submittedName>
        <fullName evidence="4">Glucose-1-phosphate thymidylyltransferase</fullName>
        <ecNumber evidence="4">2.7.7.24</ecNumber>
    </submittedName>
</protein>
<sequence>MKAMILAAGRGERLRPLTDTTPKPLVKVAGRSLIEYHLNNLAKAGITEIIINTAWLAEKIHQKLGDGSKYNVTIQYSNEDKALETAGGIIKALPLLGNEPFLVVNGDIWCDYDFSELSKLNDGMQAHLILIENPPHNKKGDFALSENLIKNTSKKMYTFSGIGLYSIDFFSGQKQGAAPLAPIIRNKCENNFVSGEIYNGRWTDVGTIERLQKLEKQLT</sequence>
<accession>A0A3B0WF22</accession>
<dbReference type="EC" id="2.7.7.24" evidence="4"/>
<dbReference type="EMBL" id="UOFE01000011">
    <property type="protein sequence ID" value="VAW51030.1"/>
    <property type="molecule type" value="Genomic_DNA"/>
</dbReference>
<dbReference type="AlphaFoldDB" id="A0A3B0WF22"/>
<evidence type="ECO:0000256" key="1">
    <source>
        <dbReference type="ARBA" id="ARBA00022679"/>
    </source>
</evidence>
<dbReference type="InterPro" id="IPR005835">
    <property type="entry name" value="NTP_transferase_dom"/>
</dbReference>
<reference evidence="4" key="1">
    <citation type="submission" date="2018-06" db="EMBL/GenBank/DDBJ databases">
        <authorList>
            <person name="Zhirakovskaya E."/>
        </authorList>
    </citation>
    <scope>NUCLEOTIDE SEQUENCE</scope>
</reference>
<dbReference type="InterPro" id="IPR050065">
    <property type="entry name" value="GlmU-like"/>
</dbReference>
<name>A0A3B0WF22_9ZZZZ</name>